<dbReference type="PANTHER" id="PTHR46600">
    <property type="entry name" value="THAP DOMAIN-CONTAINING"/>
    <property type="match status" value="1"/>
</dbReference>
<dbReference type="InterPro" id="IPR026516">
    <property type="entry name" value="THAP1/10"/>
</dbReference>
<evidence type="ECO:0000256" key="3">
    <source>
        <dbReference type="ARBA" id="ARBA00022833"/>
    </source>
</evidence>
<accession>A0A2G8K5H1</accession>
<dbReference type="OrthoDB" id="7312725at2759"/>
<keyword evidence="2 5" id="KW-0863">Zinc-finger</keyword>
<evidence type="ECO:0000256" key="1">
    <source>
        <dbReference type="ARBA" id="ARBA00022723"/>
    </source>
</evidence>
<feature type="region of interest" description="Disordered" evidence="6">
    <location>
        <begin position="115"/>
        <end position="154"/>
    </location>
</feature>
<keyword evidence="9" id="KW-1185">Reference proteome</keyword>
<dbReference type="EMBL" id="MRZV01000865">
    <property type="protein sequence ID" value="PIK43232.1"/>
    <property type="molecule type" value="Genomic_DNA"/>
</dbReference>
<evidence type="ECO:0000256" key="5">
    <source>
        <dbReference type="PROSITE-ProRule" id="PRU00309"/>
    </source>
</evidence>
<protein>
    <submittedName>
        <fullName evidence="8">Putative THAP domain-containing protein 1-like</fullName>
    </submittedName>
</protein>
<dbReference type="GO" id="GO:0043565">
    <property type="term" value="F:sequence-specific DNA binding"/>
    <property type="evidence" value="ECO:0007669"/>
    <property type="project" value="InterPro"/>
</dbReference>
<comment type="caution">
    <text evidence="8">The sequence shown here is derived from an EMBL/GenBank/DDBJ whole genome shotgun (WGS) entry which is preliminary data.</text>
</comment>
<dbReference type="PROSITE" id="PS50950">
    <property type="entry name" value="ZF_THAP"/>
    <property type="match status" value="1"/>
</dbReference>
<feature type="compositionally biased region" description="Polar residues" evidence="6">
    <location>
        <begin position="124"/>
        <end position="134"/>
    </location>
</feature>
<keyword evidence="1" id="KW-0479">Metal-binding</keyword>
<dbReference type="InterPro" id="IPR006612">
    <property type="entry name" value="THAP_Znf"/>
</dbReference>
<dbReference type="GO" id="GO:0008270">
    <property type="term" value="F:zinc ion binding"/>
    <property type="evidence" value="ECO:0007669"/>
    <property type="project" value="UniProtKB-KW"/>
</dbReference>
<dbReference type="Pfam" id="PF05485">
    <property type="entry name" value="THAP"/>
    <property type="match status" value="1"/>
</dbReference>
<organism evidence="8 9">
    <name type="scientific">Stichopus japonicus</name>
    <name type="common">Sea cucumber</name>
    <dbReference type="NCBI Taxonomy" id="307972"/>
    <lineage>
        <taxon>Eukaryota</taxon>
        <taxon>Metazoa</taxon>
        <taxon>Echinodermata</taxon>
        <taxon>Eleutherozoa</taxon>
        <taxon>Echinozoa</taxon>
        <taxon>Holothuroidea</taxon>
        <taxon>Aspidochirotacea</taxon>
        <taxon>Aspidochirotida</taxon>
        <taxon>Stichopodidae</taxon>
        <taxon>Apostichopus</taxon>
    </lineage>
</organism>
<evidence type="ECO:0000256" key="4">
    <source>
        <dbReference type="ARBA" id="ARBA00023125"/>
    </source>
</evidence>
<dbReference type="AlphaFoldDB" id="A0A2G8K5H1"/>
<name>A0A2G8K5H1_STIJA</name>
<evidence type="ECO:0000313" key="9">
    <source>
        <dbReference type="Proteomes" id="UP000230750"/>
    </source>
</evidence>
<evidence type="ECO:0000313" key="8">
    <source>
        <dbReference type="EMBL" id="PIK43232.1"/>
    </source>
</evidence>
<sequence>MGKRCVVGGCSNTHQQNVSLHKFPKDSKYHRLWVAAVKRTRKDWLGPSSQSYVCGAHFTSESFVSSYRLSAQLGIGAPTTRRLQDNAVPSIFGESISKSRDEIGTSRPVVAKLDRKRLMAGPTETGTPSKQPGPSHSGDDGPSAAVASSWDTPKNRQVVRTTLHQLTHLNDMTKMSFKGSGERTTRRLFLVQESCLLSLFKICHQCGAKLMPTFHASKGP</sequence>
<dbReference type="SMART" id="SM00692">
    <property type="entry name" value="DM3"/>
    <property type="match status" value="1"/>
</dbReference>
<evidence type="ECO:0000256" key="2">
    <source>
        <dbReference type="ARBA" id="ARBA00022771"/>
    </source>
</evidence>
<keyword evidence="4 5" id="KW-0238">DNA-binding</keyword>
<dbReference type="Gene3D" id="6.20.210.20">
    <property type="entry name" value="THAP domain"/>
    <property type="match status" value="1"/>
</dbReference>
<dbReference type="SUPFAM" id="SSF57716">
    <property type="entry name" value="Glucocorticoid receptor-like (DNA-binding domain)"/>
    <property type="match status" value="1"/>
</dbReference>
<feature type="domain" description="THAP-type" evidence="7">
    <location>
        <begin position="1"/>
        <end position="92"/>
    </location>
</feature>
<dbReference type="SMART" id="SM00980">
    <property type="entry name" value="THAP"/>
    <property type="match status" value="1"/>
</dbReference>
<dbReference type="PANTHER" id="PTHR46600:SF11">
    <property type="entry name" value="THAP DOMAIN-CONTAINING PROTEIN 10"/>
    <property type="match status" value="1"/>
</dbReference>
<dbReference type="Proteomes" id="UP000230750">
    <property type="component" value="Unassembled WGS sequence"/>
</dbReference>
<gene>
    <name evidence="8" type="ORF">BSL78_19923</name>
</gene>
<reference evidence="8 9" key="1">
    <citation type="journal article" date="2017" name="PLoS Biol.">
        <title>The sea cucumber genome provides insights into morphological evolution and visceral regeneration.</title>
        <authorList>
            <person name="Zhang X."/>
            <person name="Sun L."/>
            <person name="Yuan J."/>
            <person name="Sun Y."/>
            <person name="Gao Y."/>
            <person name="Zhang L."/>
            <person name="Li S."/>
            <person name="Dai H."/>
            <person name="Hamel J.F."/>
            <person name="Liu C."/>
            <person name="Yu Y."/>
            <person name="Liu S."/>
            <person name="Lin W."/>
            <person name="Guo K."/>
            <person name="Jin S."/>
            <person name="Xu P."/>
            <person name="Storey K.B."/>
            <person name="Huan P."/>
            <person name="Zhang T."/>
            <person name="Zhou Y."/>
            <person name="Zhang J."/>
            <person name="Lin C."/>
            <person name="Li X."/>
            <person name="Xing L."/>
            <person name="Huo D."/>
            <person name="Sun M."/>
            <person name="Wang L."/>
            <person name="Mercier A."/>
            <person name="Li F."/>
            <person name="Yang H."/>
            <person name="Xiang J."/>
        </authorList>
    </citation>
    <scope>NUCLEOTIDE SEQUENCE [LARGE SCALE GENOMIC DNA]</scope>
    <source>
        <strain evidence="8">Shaxun</strain>
        <tissue evidence="8">Muscle</tissue>
    </source>
</reference>
<proteinExistence type="predicted"/>
<keyword evidence="3" id="KW-0862">Zinc</keyword>
<dbReference type="InterPro" id="IPR038441">
    <property type="entry name" value="THAP_Znf_sf"/>
</dbReference>
<evidence type="ECO:0000256" key="6">
    <source>
        <dbReference type="SAM" id="MobiDB-lite"/>
    </source>
</evidence>
<evidence type="ECO:0000259" key="7">
    <source>
        <dbReference type="PROSITE" id="PS50950"/>
    </source>
</evidence>